<accession>A0A1H0EM97</accession>
<dbReference type="CDD" id="cd06558">
    <property type="entry name" value="crotonase-like"/>
    <property type="match status" value="1"/>
</dbReference>
<dbReference type="GO" id="GO:0003824">
    <property type="term" value="F:catalytic activity"/>
    <property type="evidence" value="ECO:0007669"/>
    <property type="project" value="UniProtKB-ARBA"/>
</dbReference>
<dbReference type="InterPro" id="IPR014748">
    <property type="entry name" value="Enoyl-CoA_hydra_C"/>
</dbReference>
<dbReference type="Proteomes" id="UP000324252">
    <property type="component" value="Unassembled WGS sequence"/>
</dbReference>
<organism evidence="2 3">
    <name type="scientific">Lutimaribacter pacificus</name>
    <dbReference type="NCBI Taxonomy" id="391948"/>
    <lineage>
        <taxon>Bacteria</taxon>
        <taxon>Pseudomonadati</taxon>
        <taxon>Pseudomonadota</taxon>
        <taxon>Alphaproteobacteria</taxon>
        <taxon>Rhodobacterales</taxon>
        <taxon>Roseobacteraceae</taxon>
        <taxon>Lutimaribacter</taxon>
    </lineage>
</organism>
<gene>
    <name evidence="2" type="ORF">SAMN05444142_10619</name>
</gene>
<sequence length="280" mass="29941">MTFEDIRYTQQGSVATITFDRPASMNTARVQTHTELRAALDAADTDESVRAVIVTGEGRAFCGGTDISQGFQLPEGGDPASGRNIPPDVGGVTVLRLFRMRKPVIAAINGAAAGFGATFTLAMDTRIAAQGAKFAFPFTRRGICAESCSSWFLPRLVGMPAALDWMLSGRTFGADEALARGLVQELLAPEDLLPRAIEIAEEIATNCAPASVALNRRLLWQMLGAAHPAEAHMLESRGVAATLAGPDSAEGVASFREKRPPRFTGRVSDADFMDAWWPET</sequence>
<protein>
    <submittedName>
        <fullName evidence="2">Enoyl-CoA hydratase</fullName>
    </submittedName>
</protein>
<dbReference type="EMBL" id="FQZZ01000006">
    <property type="protein sequence ID" value="SHK51302.1"/>
    <property type="molecule type" value="Genomic_DNA"/>
</dbReference>
<dbReference type="PANTHER" id="PTHR43684">
    <property type="match status" value="1"/>
</dbReference>
<evidence type="ECO:0000313" key="2">
    <source>
        <dbReference type="EMBL" id="SHK51302.1"/>
    </source>
</evidence>
<proteinExistence type="inferred from homology"/>
<dbReference type="Pfam" id="PF00378">
    <property type="entry name" value="ECH_1"/>
    <property type="match status" value="1"/>
</dbReference>
<dbReference type="InterPro" id="IPR029045">
    <property type="entry name" value="ClpP/crotonase-like_dom_sf"/>
</dbReference>
<comment type="similarity">
    <text evidence="1">Belongs to the enoyl-CoA hydratase/isomerase family.</text>
</comment>
<name>A0A1H0EM97_9RHOB</name>
<evidence type="ECO:0000313" key="3">
    <source>
        <dbReference type="Proteomes" id="UP000324252"/>
    </source>
</evidence>
<dbReference type="SUPFAM" id="SSF52096">
    <property type="entry name" value="ClpP/crotonase"/>
    <property type="match status" value="1"/>
</dbReference>
<dbReference type="OrthoDB" id="9777711at2"/>
<dbReference type="InterPro" id="IPR001753">
    <property type="entry name" value="Enoyl-CoA_hydra/iso"/>
</dbReference>
<dbReference type="NCBIfam" id="NF006109">
    <property type="entry name" value="PRK08260.1"/>
    <property type="match status" value="1"/>
</dbReference>
<keyword evidence="3" id="KW-1185">Reference proteome</keyword>
<dbReference type="Gene3D" id="1.10.12.10">
    <property type="entry name" value="Lyase 2-enoyl-coa Hydratase, Chain A, domain 2"/>
    <property type="match status" value="1"/>
</dbReference>
<dbReference type="InterPro" id="IPR051053">
    <property type="entry name" value="ECH/Chromodomain_protein"/>
</dbReference>
<dbReference type="AlphaFoldDB" id="A0A1H0EM97"/>
<dbReference type="RefSeq" id="WP_149787382.1">
    <property type="nucleotide sequence ID" value="NZ_FNIO01000002.1"/>
</dbReference>
<reference evidence="2 3" key="1">
    <citation type="submission" date="2016-11" db="EMBL/GenBank/DDBJ databases">
        <authorList>
            <person name="Varghese N."/>
            <person name="Submissions S."/>
        </authorList>
    </citation>
    <scope>NUCLEOTIDE SEQUENCE [LARGE SCALE GENOMIC DNA]</scope>
    <source>
        <strain evidence="2 3">DSM 29620</strain>
    </source>
</reference>
<dbReference type="Gene3D" id="3.90.226.10">
    <property type="entry name" value="2-enoyl-CoA Hydratase, Chain A, domain 1"/>
    <property type="match status" value="1"/>
</dbReference>
<evidence type="ECO:0000256" key="1">
    <source>
        <dbReference type="ARBA" id="ARBA00005254"/>
    </source>
</evidence>
<dbReference type="PANTHER" id="PTHR43684:SF4">
    <property type="entry name" value="ENOYL-COA HYDRATASE_ISOMERASE FAMILY PROTEIN (AFU_ORTHOLOGUE AFUA_1G01890)"/>
    <property type="match status" value="1"/>
</dbReference>